<accession>A0A368BZB2</accession>
<feature type="transmembrane region" description="Helical" evidence="1">
    <location>
        <begin position="287"/>
        <end position="308"/>
    </location>
</feature>
<feature type="transmembrane region" description="Helical" evidence="1">
    <location>
        <begin position="255"/>
        <end position="281"/>
    </location>
</feature>
<evidence type="ECO:0000313" key="3">
    <source>
        <dbReference type="Proteomes" id="UP000253307"/>
    </source>
</evidence>
<dbReference type="InterPro" id="IPR032809">
    <property type="entry name" value="Put_HupE_UreJ"/>
</dbReference>
<keyword evidence="1" id="KW-1133">Transmembrane helix</keyword>
<proteinExistence type="predicted"/>
<keyword evidence="1" id="KW-0812">Transmembrane</keyword>
<dbReference type="EMBL" id="QOPE01000007">
    <property type="protein sequence ID" value="RCL42066.1"/>
    <property type="molecule type" value="Genomic_DNA"/>
</dbReference>
<reference evidence="2 3" key="1">
    <citation type="journal article" date="2018" name="Microbiome">
        <title>Fine metagenomic profile of the Mediterranean stratified and mixed water columns revealed by assembly and recruitment.</title>
        <authorList>
            <person name="Haro-Moreno J.M."/>
            <person name="Lopez-Perez M."/>
            <person name="De La Torre J.R."/>
            <person name="Picazo A."/>
            <person name="Camacho A."/>
            <person name="Rodriguez-Valera F."/>
        </authorList>
    </citation>
    <scope>NUCLEOTIDE SEQUENCE [LARGE SCALE GENOMIC DNA]</scope>
    <source>
        <strain evidence="2">MED-G82</strain>
    </source>
</reference>
<organism evidence="2 3">
    <name type="scientific">SAR86 cluster bacterium</name>
    <dbReference type="NCBI Taxonomy" id="2030880"/>
    <lineage>
        <taxon>Bacteria</taxon>
        <taxon>Pseudomonadati</taxon>
        <taxon>Pseudomonadota</taxon>
        <taxon>Gammaproteobacteria</taxon>
        <taxon>SAR86 cluster</taxon>
    </lineage>
</organism>
<protein>
    <submittedName>
        <fullName evidence="2">HupE/UreJ family protein</fullName>
    </submittedName>
</protein>
<name>A0A368BZB2_9GAMM</name>
<feature type="transmembrane region" description="Helical" evidence="1">
    <location>
        <begin position="224"/>
        <end position="243"/>
    </location>
</feature>
<dbReference type="Pfam" id="PF13795">
    <property type="entry name" value="HupE_UreJ_2"/>
    <property type="match status" value="1"/>
</dbReference>
<gene>
    <name evidence="2" type="ORF">DBW96_01430</name>
</gene>
<evidence type="ECO:0000256" key="1">
    <source>
        <dbReference type="SAM" id="Phobius"/>
    </source>
</evidence>
<feature type="transmembrane region" description="Helical" evidence="1">
    <location>
        <begin position="191"/>
        <end position="212"/>
    </location>
</feature>
<comment type="caution">
    <text evidence="2">The sequence shown here is derived from an EMBL/GenBank/DDBJ whole genome shotgun (WGS) entry which is preliminary data.</text>
</comment>
<evidence type="ECO:0000313" key="2">
    <source>
        <dbReference type="EMBL" id="RCL42066.1"/>
    </source>
</evidence>
<dbReference type="AlphaFoldDB" id="A0A368BZB2"/>
<keyword evidence="1" id="KW-0472">Membrane</keyword>
<feature type="transmembrane region" description="Helical" evidence="1">
    <location>
        <begin position="153"/>
        <end position="179"/>
    </location>
</feature>
<dbReference type="Proteomes" id="UP000253307">
    <property type="component" value="Unassembled WGS sequence"/>
</dbReference>
<sequence length="316" mass="35327">MIKIFFLFVLLLPIANLESHEFNPAHLIINQNNHEGTYDATWMYPVKNVGKKAKVIFPGVCISEVSDPYVQGKYYIEETFLNCSESIKGKFLEIIDLGVLTDALVTINFQDDTFEGLVNAQRNKLDIPIKEQYYPTTYLYLGINHLFDGLDHILFIFGLIFCISGLGNIIKTITAFTAAHSITLALSIYDLIYLPQGTVEALIALTIIYLALEINESDRRFKTPWLMTFSFGLLHGLGFAGALSDIGIANNQMLLSLLFFNVGIEIAQIALIPIPLLIIYLSTKINIQNYSQIAASLVIGGMGAYWFIDRVIGIIL</sequence>